<dbReference type="InterPro" id="IPR002207">
    <property type="entry name" value="Peroxidase_I"/>
</dbReference>
<comment type="similarity">
    <text evidence="6">Belongs to the peroxidase family.</text>
</comment>
<dbReference type="Pfam" id="PF00141">
    <property type="entry name" value="peroxidase"/>
    <property type="match status" value="1"/>
</dbReference>
<sequence length="417" mass="46544">MVYLKTVVLLAVIAVYQISSQNNVPIRASKETLEKIDGELRNKIAEERGNLRLAAGFVRLSFHDCVGEGRCDGCIDSGNPDNNGLQRYIDVLSGVYNDHKDEITRADLFAFAGVVAANEASREDAQFDMSHFKVGRADCSSDGQENDPNEHFPGNNMQNLGEVTKFFNAAFGLNEQESVALMGAHSLGRMETRNSGYEGPWVNNIERLDSAYYQEVAERRWFLKVMPESNGQKHQWERRGPTGGSGNREGGNPGAKALLSTDGAIAFNMHLNQESGAFLDNQECSMCGVANNPPRREAECCEKNSGYNICREYSANNPQWMNDFAGAFYKMIDSQQTNLSSPVSVTTTDATTPRPTKAPKPGRKPGKKGKKGKKRQDFFHTKKSHNDAKSNRIRHRIQKLMKELREVSDQVKKMKNY</sequence>
<dbReference type="PANTHER" id="PTHR31356">
    <property type="entry name" value="THYLAKOID LUMENAL 29 KDA PROTEIN, CHLOROPLASTIC-RELATED"/>
    <property type="match status" value="1"/>
</dbReference>
<reference evidence="10" key="1">
    <citation type="submission" date="2021-01" db="UniProtKB">
        <authorList>
            <consortium name="EnsemblMetazoa"/>
        </authorList>
    </citation>
    <scope>IDENTIFICATION</scope>
</reference>
<dbReference type="OrthoDB" id="9970727at2759"/>
<name>A0A7M5X968_9CNID</name>
<dbReference type="PROSITE" id="PS50873">
    <property type="entry name" value="PEROXIDASE_4"/>
    <property type="match status" value="1"/>
</dbReference>
<dbReference type="InterPro" id="IPR010255">
    <property type="entry name" value="Haem_peroxidase_sf"/>
</dbReference>
<evidence type="ECO:0000256" key="3">
    <source>
        <dbReference type="ARBA" id="ARBA00022723"/>
    </source>
</evidence>
<dbReference type="PANTHER" id="PTHR31356:SF36">
    <property type="entry name" value="L-ASCORBATE PEROXIDASE 3"/>
    <property type="match status" value="1"/>
</dbReference>
<evidence type="ECO:0000256" key="4">
    <source>
        <dbReference type="ARBA" id="ARBA00023002"/>
    </source>
</evidence>
<keyword evidence="1" id="KW-0575">Peroxidase</keyword>
<dbReference type="RefSeq" id="XP_066924679.1">
    <property type="nucleotide sequence ID" value="XM_067068578.1"/>
</dbReference>
<feature type="compositionally biased region" description="Gly residues" evidence="7">
    <location>
        <begin position="241"/>
        <end position="253"/>
    </location>
</feature>
<evidence type="ECO:0000259" key="9">
    <source>
        <dbReference type="PROSITE" id="PS50873"/>
    </source>
</evidence>
<dbReference type="GO" id="GO:0034599">
    <property type="term" value="P:cellular response to oxidative stress"/>
    <property type="evidence" value="ECO:0007669"/>
    <property type="project" value="InterPro"/>
</dbReference>
<keyword evidence="11" id="KW-1185">Reference proteome</keyword>
<keyword evidence="2" id="KW-0349">Heme</keyword>
<dbReference type="GO" id="GO:0004601">
    <property type="term" value="F:peroxidase activity"/>
    <property type="evidence" value="ECO:0007669"/>
    <property type="project" value="UniProtKB-KW"/>
</dbReference>
<keyword evidence="5" id="KW-0408">Iron</keyword>
<dbReference type="GO" id="GO:0046872">
    <property type="term" value="F:metal ion binding"/>
    <property type="evidence" value="ECO:0007669"/>
    <property type="project" value="UniProtKB-KW"/>
</dbReference>
<feature type="compositionally biased region" description="Basic and acidic residues" evidence="7">
    <location>
        <begin position="375"/>
        <end position="390"/>
    </location>
</feature>
<dbReference type="PROSITE" id="PS00436">
    <property type="entry name" value="PEROXIDASE_2"/>
    <property type="match status" value="1"/>
</dbReference>
<evidence type="ECO:0000256" key="6">
    <source>
        <dbReference type="RuleBase" id="RU004241"/>
    </source>
</evidence>
<evidence type="ECO:0000256" key="8">
    <source>
        <dbReference type="SAM" id="SignalP"/>
    </source>
</evidence>
<feature type="domain" description="Plant heme peroxidase family profile" evidence="9">
    <location>
        <begin position="52"/>
        <end position="382"/>
    </location>
</feature>
<dbReference type="InterPro" id="IPR019794">
    <property type="entry name" value="Peroxidases_AS"/>
</dbReference>
<dbReference type="GO" id="GO:0020037">
    <property type="term" value="F:heme binding"/>
    <property type="evidence" value="ECO:0007669"/>
    <property type="project" value="InterPro"/>
</dbReference>
<evidence type="ECO:0000313" key="11">
    <source>
        <dbReference type="Proteomes" id="UP000594262"/>
    </source>
</evidence>
<protein>
    <recommendedName>
        <fullName evidence="9">Plant heme peroxidase family profile domain-containing protein</fullName>
    </recommendedName>
</protein>
<dbReference type="GeneID" id="136811971"/>
<dbReference type="InterPro" id="IPR002016">
    <property type="entry name" value="Haem_peroxidase"/>
</dbReference>
<accession>A0A7M5X968</accession>
<feature type="chain" id="PRO_5029552970" description="Plant heme peroxidase family profile domain-containing protein" evidence="8">
    <location>
        <begin position="21"/>
        <end position="417"/>
    </location>
</feature>
<keyword evidence="3" id="KW-0479">Metal-binding</keyword>
<evidence type="ECO:0000256" key="2">
    <source>
        <dbReference type="ARBA" id="ARBA00022617"/>
    </source>
</evidence>
<evidence type="ECO:0000256" key="7">
    <source>
        <dbReference type="SAM" id="MobiDB-lite"/>
    </source>
</evidence>
<keyword evidence="8" id="KW-0732">Signal</keyword>
<evidence type="ECO:0000256" key="1">
    <source>
        <dbReference type="ARBA" id="ARBA00022559"/>
    </source>
</evidence>
<evidence type="ECO:0000313" key="10">
    <source>
        <dbReference type="EnsemblMetazoa" id="CLYHEMP019822.1"/>
    </source>
</evidence>
<dbReference type="SUPFAM" id="SSF48113">
    <property type="entry name" value="Heme-dependent peroxidases"/>
    <property type="match status" value="1"/>
</dbReference>
<feature type="compositionally biased region" description="Low complexity" evidence="7">
    <location>
        <begin position="346"/>
        <end position="355"/>
    </location>
</feature>
<dbReference type="InterPro" id="IPR044831">
    <property type="entry name" value="Ccp1-like"/>
</dbReference>
<feature type="region of interest" description="Disordered" evidence="7">
    <location>
        <begin position="228"/>
        <end position="253"/>
    </location>
</feature>
<keyword evidence="4" id="KW-0560">Oxidoreductase</keyword>
<dbReference type="EnsemblMetazoa" id="CLYHEMT019822.1">
    <property type="protein sequence ID" value="CLYHEMP019822.1"/>
    <property type="gene ID" value="CLYHEMG019822"/>
</dbReference>
<dbReference type="Gene3D" id="1.10.420.10">
    <property type="entry name" value="Peroxidase, domain 2"/>
    <property type="match status" value="1"/>
</dbReference>
<feature type="compositionally biased region" description="Basic residues" evidence="7">
    <location>
        <begin position="360"/>
        <end position="374"/>
    </location>
</feature>
<dbReference type="AlphaFoldDB" id="A0A7M5X968"/>
<dbReference type="Gene3D" id="1.10.520.10">
    <property type="match status" value="1"/>
</dbReference>
<proteinExistence type="inferred from homology"/>
<dbReference type="GO" id="GO:0042744">
    <property type="term" value="P:hydrogen peroxide catabolic process"/>
    <property type="evidence" value="ECO:0007669"/>
    <property type="project" value="TreeGrafter"/>
</dbReference>
<dbReference type="PRINTS" id="PR00458">
    <property type="entry name" value="PEROXIDASE"/>
</dbReference>
<feature type="region of interest" description="Disordered" evidence="7">
    <location>
        <begin position="337"/>
        <end position="394"/>
    </location>
</feature>
<feature type="signal peptide" evidence="8">
    <location>
        <begin position="1"/>
        <end position="20"/>
    </location>
</feature>
<organism evidence="10 11">
    <name type="scientific">Clytia hemisphaerica</name>
    <dbReference type="NCBI Taxonomy" id="252671"/>
    <lineage>
        <taxon>Eukaryota</taxon>
        <taxon>Metazoa</taxon>
        <taxon>Cnidaria</taxon>
        <taxon>Hydrozoa</taxon>
        <taxon>Hydroidolina</taxon>
        <taxon>Leptothecata</taxon>
        <taxon>Obeliida</taxon>
        <taxon>Clytiidae</taxon>
        <taxon>Clytia</taxon>
    </lineage>
</organism>
<dbReference type="Proteomes" id="UP000594262">
    <property type="component" value="Unplaced"/>
</dbReference>
<dbReference type="GO" id="GO:0000302">
    <property type="term" value="P:response to reactive oxygen species"/>
    <property type="evidence" value="ECO:0007669"/>
    <property type="project" value="TreeGrafter"/>
</dbReference>
<evidence type="ECO:0000256" key="5">
    <source>
        <dbReference type="ARBA" id="ARBA00023004"/>
    </source>
</evidence>
<dbReference type="PRINTS" id="PR00459">
    <property type="entry name" value="ASPEROXIDASE"/>
</dbReference>